<dbReference type="EMBL" id="GL377312">
    <property type="protein sequence ID" value="EFI92634.1"/>
    <property type="molecule type" value="Genomic_DNA"/>
</dbReference>
<organism evidence="3">
    <name type="scientific">Schizophyllum commune (strain H4-8 / FGSC 9210)</name>
    <name type="common">Split gill fungus</name>
    <dbReference type="NCBI Taxonomy" id="578458"/>
    <lineage>
        <taxon>Eukaryota</taxon>
        <taxon>Fungi</taxon>
        <taxon>Dikarya</taxon>
        <taxon>Basidiomycota</taxon>
        <taxon>Agaricomycotina</taxon>
        <taxon>Agaricomycetes</taxon>
        <taxon>Agaricomycetidae</taxon>
        <taxon>Agaricales</taxon>
        <taxon>Schizophyllaceae</taxon>
        <taxon>Schizophyllum</taxon>
    </lineage>
</organism>
<keyword evidence="3" id="KW-1185">Reference proteome</keyword>
<accession>D8QHA1</accession>
<evidence type="ECO:0000313" key="3">
    <source>
        <dbReference type="Proteomes" id="UP000007431"/>
    </source>
</evidence>
<keyword evidence="1" id="KW-0472">Membrane</keyword>
<protein>
    <submittedName>
        <fullName evidence="2">Uncharacterized protein</fullName>
    </submittedName>
</protein>
<keyword evidence="1" id="KW-1133">Transmembrane helix</keyword>
<evidence type="ECO:0000256" key="1">
    <source>
        <dbReference type="SAM" id="Phobius"/>
    </source>
</evidence>
<feature type="transmembrane region" description="Helical" evidence="1">
    <location>
        <begin position="300"/>
        <end position="329"/>
    </location>
</feature>
<sequence>MHSDIELMVELRDDDCAYYLVDHRARIIFWAETTFTYEVGLPDVSSPTNLAAHTEALFWRHVEYYPSHFGGLSQRDLDMLYNVFSHGLTDQLTSPTSTFPYNVQDCTHFVSILSGLKGHLADPHATFVVARLWCMVYMYRADVHYGTPYARLNRNQRIKEFNEEEPKIMKCASLATFRVWDDYRVRLEDQFTDDQIYGDHWRKFIDHILHDWKSVSSQSFFVLLAHAALLFVSSYAPLALASATVSGLSVLSAMFLINRHSALAHTGTTTAKTYLPQVCHEKYRFQFIALAMALPRALHFWGIALLALNVLFIVAFSFGIGPTLLITIAA</sequence>
<reference evidence="2 3" key="1">
    <citation type="journal article" date="2010" name="Nat. Biotechnol.">
        <title>Genome sequence of the model mushroom Schizophyllum commune.</title>
        <authorList>
            <person name="Ohm R.A."/>
            <person name="de Jong J.F."/>
            <person name="Lugones L.G."/>
            <person name="Aerts A."/>
            <person name="Kothe E."/>
            <person name="Stajich J.E."/>
            <person name="de Vries R.P."/>
            <person name="Record E."/>
            <person name="Levasseur A."/>
            <person name="Baker S.E."/>
            <person name="Bartholomew K.A."/>
            <person name="Coutinho P.M."/>
            <person name="Erdmann S."/>
            <person name="Fowler T.J."/>
            <person name="Gathman A.C."/>
            <person name="Lombard V."/>
            <person name="Henrissat B."/>
            <person name="Knabe N."/>
            <person name="Kuees U."/>
            <person name="Lilly W.W."/>
            <person name="Lindquist E."/>
            <person name="Lucas S."/>
            <person name="Magnuson J.K."/>
            <person name="Piumi F."/>
            <person name="Raudaskoski M."/>
            <person name="Salamov A."/>
            <person name="Schmutz J."/>
            <person name="Schwarze F.W.M.R."/>
            <person name="vanKuyk P.A."/>
            <person name="Horton J.S."/>
            <person name="Grigoriev I.V."/>
            <person name="Woesten H.A.B."/>
        </authorList>
    </citation>
    <scope>NUCLEOTIDE SEQUENCE [LARGE SCALE GENOMIC DNA]</scope>
    <source>
        <strain evidence="3">H4-8 / FGSC 9210</strain>
    </source>
</reference>
<feature type="transmembrane region" description="Helical" evidence="1">
    <location>
        <begin position="238"/>
        <end position="257"/>
    </location>
</feature>
<dbReference type="VEuPathDB" id="FungiDB:SCHCODRAFT_02672255"/>
<name>D8QHA1_SCHCM</name>
<keyword evidence="1" id="KW-0812">Transmembrane</keyword>
<dbReference type="eggNOG" id="ENOG502SKW4">
    <property type="taxonomic scope" value="Eukaryota"/>
</dbReference>
<dbReference type="OMA" id="WIDHITS"/>
<dbReference type="Proteomes" id="UP000007431">
    <property type="component" value="Unassembled WGS sequence"/>
</dbReference>
<gene>
    <name evidence="2" type="ORF">SCHCODRAFT_79227</name>
</gene>
<dbReference type="KEGG" id="scm:SCHCO_02672255"/>
<dbReference type="InParanoid" id="D8QHA1"/>
<dbReference type="HOGENOM" id="CLU_015091_3_3_1"/>
<dbReference type="GeneID" id="9596749"/>
<feature type="non-terminal residue" evidence="2">
    <location>
        <position position="330"/>
    </location>
</feature>
<proteinExistence type="predicted"/>
<evidence type="ECO:0000313" key="2">
    <source>
        <dbReference type="EMBL" id="EFI92634.1"/>
    </source>
</evidence>
<dbReference type="AlphaFoldDB" id="D8QHA1"/>
<dbReference type="OrthoDB" id="2674421at2759"/>